<dbReference type="GeneID" id="62763662"/>
<protein>
    <submittedName>
        <fullName evidence="1">Uncharacterized protein</fullName>
    </submittedName>
</protein>
<reference evidence="2" key="1">
    <citation type="journal article" date="2018" name="MSphere">
        <title>Fusobacterium Genomics Using MinION and Illumina Sequencing Enables Genome Completion and Correction.</title>
        <authorList>
            <person name="Todd S.M."/>
            <person name="Settlage R.E."/>
            <person name="Lahmers K.K."/>
            <person name="Slade D.J."/>
        </authorList>
    </citation>
    <scope>NUCLEOTIDE SEQUENCE [LARGE SCALE GENOMIC DNA]</scope>
    <source>
        <strain evidence="2">ATCC 9817</strain>
    </source>
</reference>
<dbReference type="EMBL" id="CP028102">
    <property type="protein sequence ID" value="AVQ19219.1"/>
    <property type="molecule type" value="Genomic_DNA"/>
</dbReference>
<evidence type="ECO:0000313" key="2">
    <source>
        <dbReference type="Proteomes" id="UP000240258"/>
    </source>
</evidence>
<dbReference type="RefSeq" id="WP_005885654.1">
    <property type="nucleotide sequence ID" value="NZ_CAXSWX010000004.1"/>
</dbReference>
<dbReference type="Proteomes" id="UP000240258">
    <property type="component" value="Chromosome"/>
</dbReference>
<gene>
    <name evidence="1" type="ORF">C4N19_08990</name>
</gene>
<proteinExistence type="predicted"/>
<accession>A0ABM6TXR7</accession>
<name>A0ABM6TXR7_FUSMR</name>
<evidence type="ECO:0000313" key="1">
    <source>
        <dbReference type="EMBL" id="AVQ19219.1"/>
    </source>
</evidence>
<organism evidence="1 2">
    <name type="scientific">Fusobacterium mortiferum ATCC 9817</name>
    <dbReference type="NCBI Taxonomy" id="469616"/>
    <lineage>
        <taxon>Bacteria</taxon>
        <taxon>Fusobacteriati</taxon>
        <taxon>Fusobacteriota</taxon>
        <taxon>Fusobacteriia</taxon>
        <taxon>Fusobacteriales</taxon>
        <taxon>Fusobacteriaceae</taxon>
        <taxon>Fusobacterium</taxon>
    </lineage>
</organism>
<sequence>MELNEKNLDPMKFSFSSRYKTIEEFMVLNSILISLCQEIQKLYYEDYDFMDFIYERQNTSKEYKKQYFKQLLIKKLEIEKDMHDISIKLGVFQKYIAGKGWKYFDDVEDL</sequence>
<keyword evidence="2" id="KW-1185">Reference proteome</keyword>